<dbReference type="Pfam" id="PF00764">
    <property type="entry name" value="Arginosuc_synth"/>
    <property type="match status" value="1"/>
</dbReference>
<keyword evidence="6" id="KW-0547">Nucleotide-binding</keyword>
<dbReference type="EC" id="6.3.4.5" evidence="2"/>
<dbReference type="GO" id="GO:0000050">
    <property type="term" value="P:urea cycle"/>
    <property type="evidence" value="ECO:0007669"/>
    <property type="project" value="TreeGrafter"/>
</dbReference>
<dbReference type="GO" id="GO:0005524">
    <property type="term" value="F:ATP binding"/>
    <property type="evidence" value="ECO:0007669"/>
    <property type="project" value="UniProtKB-KW"/>
</dbReference>
<dbReference type="InterPro" id="IPR048267">
    <property type="entry name" value="Arginosuc_syn_N"/>
</dbReference>
<gene>
    <name evidence="10" type="ORF">DLK05_00195</name>
</gene>
<dbReference type="Gene3D" id="3.40.50.620">
    <property type="entry name" value="HUPs"/>
    <property type="match status" value="1"/>
</dbReference>
<dbReference type="UniPathway" id="UPA00068">
    <property type="reaction ID" value="UER00113"/>
</dbReference>
<evidence type="ECO:0000313" key="11">
    <source>
        <dbReference type="Proteomes" id="UP000282985"/>
    </source>
</evidence>
<dbReference type="InterPro" id="IPR018223">
    <property type="entry name" value="Arginosuc_synth_CS"/>
</dbReference>
<proteinExistence type="predicted"/>
<evidence type="ECO:0000313" key="10">
    <source>
        <dbReference type="EMBL" id="RUT79814.1"/>
    </source>
</evidence>
<evidence type="ECO:0000256" key="7">
    <source>
        <dbReference type="ARBA" id="ARBA00022840"/>
    </source>
</evidence>
<comment type="caution">
    <text evidence="10">The sequence shown here is derived from an EMBL/GenBank/DDBJ whole genome shotgun (WGS) entry which is preliminary data.</text>
</comment>
<dbReference type="Gene3D" id="3.90.1260.10">
    <property type="entry name" value="Argininosuccinate synthetase, chain A, domain 2"/>
    <property type="match status" value="1"/>
</dbReference>
<dbReference type="OrthoDB" id="9801641at2"/>
<dbReference type="Pfam" id="PF20979">
    <property type="entry name" value="Arginosuc_syn_C"/>
    <property type="match status" value="1"/>
</dbReference>
<evidence type="ECO:0000256" key="4">
    <source>
        <dbReference type="ARBA" id="ARBA00022598"/>
    </source>
</evidence>
<dbReference type="Proteomes" id="UP000282985">
    <property type="component" value="Unassembled WGS sequence"/>
</dbReference>
<evidence type="ECO:0000256" key="3">
    <source>
        <dbReference type="ARBA" id="ARBA00022571"/>
    </source>
</evidence>
<dbReference type="GO" id="GO:0005737">
    <property type="term" value="C:cytoplasm"/>
    <property type="evidence" value="ECO:0007669"/>
    <property type="project" value="TreeGrafter"/>
</dbReference>
<organism evidence="10 11">
    <name type="scientific">Ancylomarina longa</name>
    <dbReference type="NCBI Taxonomy" id="2487017"/>
    <lineage>
        <taxon>Bacteria</taxon>
        <taxon>Pseudomonadati</taxon>
        <taxon>Bacteroidota</taxon>
        <taxon>Bacteroidia</taxon>
        <taxon>Marinilabiliales</taxon>
        <taxon>Marinifilaceae</taxon>
        <taxon>Ancylomarina</taxon>
    </lineage>
</organism>
<dbReference type="InterPro" id="IPR024074">
    <property type="entry name" value="AS_cat/multimer_dom_body"/>
</dbReference>
<keyword evidence="11" id="KW-1185">Reference proteome</keyword>
<evidence type="ECO:0000256" key="2">
    <source>
        <dbReference type="ARBA" id="ARBA00012286"/>
    </source>
</evidence>
<evidence type="ECO:0000259" key="8">
    <source>
        <dbReference type="Pfam" id="PF00764"/>
    </source>
</evidence>
<evidence type="ECO:0000256" key="6">
    <source>
        <dbReference type="ARBA" id="ARBA00022741"/>
    </source>
</evidence>
<accession>A0A434AZ47</accession>
<dbReference type="InterPro" id="IPR048268">
    <property type="entry name" value="Arginosuc_syn_C"/>
</dbReference>
<reference evidence="10 11" key="1">
    <citation type="submission" date="2018-11" db="EMBL/GenBank/DDBJ databases">
        <title>Parancylomarina longa gen. nov., sp. nov., isolated from sediments of southern Okinawa.</title>
        <authorList>
            <person name="Fu T."/>
        </authorList>
    </citation>
    <scope>NUCLEOTIDE SEQUENCE [LARGE SCALE GENOMIC DNA]</scope>
    <source>
        <strain evidence="10 11">T3-2 S1-C</strain>
    </source>
</reference>
<keyword evidence="3" id="KW-0055">Arginine biosynthesis</keyword>
<feature type="domain" description="Arginosuccinate synthase C-terminal" evidence="9">
    <location>
        <begin position="177"/>
        <end position="392"/>
    </location>
</feature>
<keyword evidence="5" id="KW-0028">Amino-acid biosynthesis</keyword>
<dbReference type="InterPro" id="IPR023434">
    <property type="entry name" value="Arginosuc_synth_type_1_subfam"/>
</dbReference>
<feature type="domain" description="Arginosuccinate synthase-like N-terminal" evidence="8">
    <location>
        <begin position="7"/>
        <end position="168"/>
    </location>
</feature>
<dbReference type="CDD" id="cd01999">
    <property type="entry name" value="ASS"/>
    <property type="match status" value="1"/>
</dbReference>
<name>A0A434AZ47_9BACT</name>
<evidence type="ECO:0000256" key="1">
    <source>
        <dbReference type="ARBA" id="ARBA00004967"/>
    </source>
</evidence>
<dbReference type="AlphaFoldDB" id="A0A434AZ47"/>
<dbReference type="FunFam" id="3.40.50.620:FF:000019">
    <property type="entry name" value="Argininosuccinate synthase"/>
    <property type="match status" value="1"/>
</dbReference>
<comment type="pathway">
    <text evidence="1">Amino-acid biosynthesis; L-arginine biosynthesis; L-arginine from L-ornithine and carbamoyl phosphate: step 2/3.</text>
</comment>
<dbReference type="SUPFAM" id="SSF52402">
    <property type="entry name" value="Adenine nucleotide alpha hydrolases-like"/>
    <property type="match status" value="1"/>
</dbReference>
<dbReference type="PANTHER" id="PTHR11587">
    <property type="entry name" value="ARGININOSUCCINATE SYNTHASE"/>
    <property type="match status" value="1"/>
</dbReference>
<dbReference type="GO" id="GO:0006526">
    <property type="term" value="P:L-arginine biosynthetic process"/>
    <property type="evidence" value="ECO:0007669"/>
    <property type="project" value="UniProtKB-UniPathway"/>
</dbReference>
<dbReference type="SUPFAM" id="SSF69864">
    <property type="entry name" value="Argininosuccinate synthetase, C-terminal domain"/>
    <property type="match status" value="1"/>
</dbReference>
<dbReference type="GO" id="GO:0000053">
    <property type="term" value="P:argininosuccinate metabolic process"/>
    <property type="evidence" value="ECO:0007669"/>
    <property type="project" value="TreeGrafter"/>
</dbReference>
<sequence length="399" mass="44676">MTSNKKKVVLAYSGGLDTTYCALYLSRELNMDVYTVLGNTGGFSDEELAEIKKKTKQLGVIQHTAIDVTKEYYEKCIKYMIMGNVLKNNTYPLSVSSERAFQAMAIAQYAHSIDADYIAHGSTGAGNDQIRFDLIFKIMAPNAEIITPTRDLELSRETEINYLKEHGIQANFEKMQYSINAGIWGTSIGGKETLSSNLPLPEQAYPKQVEKTDPEKLSIEFEKGELVGVNGQKVAHPLEAIKLIEKAGAAFGIGRDMHIGDTIIGTKGRVAFEAAAPLMIIKAHETLEKHTLTKWQMYWKDQISNFYGMLLHEAQYLEPVMRNMETFLVDSQKKVNGSVTIKMSPKYFEVEGIESPNDLMSDLFGKYGETNEGWTADDVKGFTNILTNSLKIYHTVNQE</sequence>
<protein>
    <recommendedName>
        <fullName evidence="2">argininosuccinate synthase</fullName>
        <ecNumber evidence="2">6.3.4.5</ecNumber>
    </recommendedName>
</protein>
<dbReference type="InterPro" id="IPR014729">
    <property type="entry name" value="Rossmann-like_a/b/a_fold"/>
</dbReference>
<dbReference type="EMBL" id="RJJX01000001">
    <property type="protein sequence ID" value="RUT79814.1"/>
    <property type="molecule type" value="Genomic_DNA"/>
</dbReference>
<dbReference type="GO" id="GO:0004055">
    <property type="term" value="F:argininosuccinate synthase activity"/>
    <property type="evidence" value="ECO:0007669"/>
    <property type="project" value="UniProtKB-EC"/>
</dbReference>
<dbReference type="PANTHER" id="PTHR11587:SF2">
    <property type="entry name" value="ARGININOSUCCINATE SYNTHASE"/>
    <property type="match status" value="1"/>
</dbReference>
<dbReference type="PROSITE" id="PS00564">
    <property type="entry name" value="ARGININOSUCCIN_SYN_1"/>
    <property type="match status" value="1"/>
</dbReference>
<dbReference type="InterPro" id="IPR001518">
    <property type="entry name" value="Arginosuc_synth"/>
</dbReference>
<keyword evidence="7" id="KW-0067">ATP-binding</keyword>
<evidence type="ECO:0000256" key="5">
    <source>
        <dbReference type="ARBA" id="ARBA00022605"/>
    </source>
</evidence>
<dbReference type="RefSeq" id="WP_127341953.1">
    <property type="nucleotide sequence ID" value="NZ_RJJX01000001.1"/>
</dbReference>
<keyword evidence="4" id="KW-0436">Ligase</keyword>
<evidence type="ECO:0000259" key="9">
    <source>
        <dbReference type="Pfam" id="PF20979"/>
    </source>
</evidence>